<protein>
    <recommendedName>
        <fullName evidence="2">Amidohydrolase-related domain-containing protein</fullName>
    </recommendedName>
</protein>
<dbReference type="InterPro" id="IPR050287">
    <property type="entry name" value="MTA/SAH_deaminase"/>
</dbReference>
<reference evidence="3 4" key="2">
    <citation type="submission" date="2018-12" db="EMBL/GenBank/DDBJ databases">
        <title>Nakamurella antarcticus sp. nov., isolated from Antarctica South Shetland Islands soil.</title>
        <authorList>
            <person name="Peng F."/>
        </authorList>
    </citation>
    <scope>NUCLEOTIDE SEQUENCE [LARGE SCALE GENOMIC DNA]</scope>
    <source>
        <strain evidence="3 4">S14-144</strain>
    </source>
</reference>
<dbReference type="PANTHER" id="PTHR43794:SF11">
    <property type="entry name" value="AMIDOHYDROLASE-RELATED DOMAIN-CONTAINING PROTEIN"/>
    <property type="match status" value="1"/>
</dbReference>
<dbReference type="InterPro" id="IPR006680">
    <property type="entry name" value="Amidohydro-rel"/>
</dbReference>
<dbReference type="RefSeq" id="WP_124799243.1">
    <property type="nucleotide sequence ID" value="NZ_CP034170.1"/>
</dbReference>
<evidence type="ECO:0000259" key="2">
    <source>
        <dbReference type="Pfam" id="PF01979"/>
    </source>
</evidence>
<dbReference type="SUPFAM" id="SSF51556">
    <property type="entry name" value="Metallo-dependent hydrolases"/>
    <property type="match status" value="1"/>
</dbReference>
<dbReference type="Proteomes" id="UP000268084">
    <property type="component" value="Chromosome"/>
</dbReference>
<dbReference type="AlphaFoldDB" id="A0A3G8ZV29"/>
<dbReference type="Gene3D" id="3.20.20.140">
    <property type="entry name" value="Metal-dependent hydrolases"/>
    <property type="match status" value="1"/>
</dbReference>
<dbReference type="EMBL" id="CP034170">
    <property type="protein sequence ID" value="AZI58334.1"/>
    <property type="molecule type" value="Genomic_DNA"/>
</dbReference>
<sequence>MTASSIRIVGATIVPIAGVVLERSEIAFSSSTGVIDYVGPVRGPRGAGDIDGVGRVVIAGLTNGHTHSAMTLLRGYSDNVPLHIWLEHMRAFELRMTGADMRAGLRLAMVEMLRSGTTAFIDMFHWDSMLLAAVSEAGMRVNAAPTVFGYDSVGFPLAFGGTGAEVVDQTPHLVDEFRGDPLVHVTYGLHAPYTCSAELIADVAARARQSGIGVQIHLSETRREIEQSLAQHGVSPIRQVFDLGLFETTLHIAHAVHPLEGDLELLARANVSISHNPVSNLKLGAGIAPVGSTGTLGSTWRWVPIQWPPTTRWICSRN</sequence>
<evidence type="ECO:0000256" key="1">
    <source>
        <dbReference type="ARBA" id="ARBA00022801"/>
    </source>
</evidence>
<name>A0A3G8ZV29_9ACTN</name>
<evidence type="ECO:0000313" key="4">
    <source>
        <dbReference type="Proteomes" id="UP000268084"/>
    </source>
</evidence>
<gene>
    <name evidence="3" type="ORF">EH165_09470</name>
</gene>
<dbReference type="InterPro" id="IPR032466">
    <property type="entry name" value="Metal_Hydrolase"/>
</dbReference>
<proteinExistence type="predicted"/>
<reference evidence="3 4" key="1">
    <citation type="submission" date="2018-11" db="EMBL/GenBank/DDBJ databases">
        <authorList>
            <person name="Da X."/>
        </authorList>
    </citation>
    <scope>NUCLEOTIDE SEQUENCE [LARGE SCALE GENOMIC DNA]</scope>
    <source>
        <strain evidence="3 4">S14-144</strain>
    </source>
</reference>
<evidence type="ECO:0000313" key="3">
    <source>
        <dbReference type="EMBL" id="AZI58334.1"/>
    </source>
</evidence>
<dbReference type="PANTHER" id="PTHR43794">
    <property type="entry name" value="AMINOHYDROLASE SSNA-RELATED"/>
    <property type="match status" value="1"/>
</dbReference>
<accession>A0A3G8ZV29</accession>
<feature type="domain" description="Amidohydrolase-related" evidence="2">
    <location>
        <begin position="56"/>
        <end position="290"/>
    </location>
</feature>
<dbReference type="OrthoDB" id="3189065at2"/>
<dbReference type="Pfam" id="PF01979">
    <property type="entry name" value="Amidohydro_1"/>
    <property type="match status" value="1"/>
</dbReference>
<dbReference type="GO" id="GO:0016787">
    <property type="term" value="F:hydrolase activity"/>
    <property type="evidence" value="ECO:0007669"/>
    <property type="project" value="UniProtKB-KW"/>
</dbReference>
<keyword evidence="1" id="KW-0378">Hydrolase</keyword>
<organism evidence="3 4">
    <name type="scientific">Nakamurella antarctica</name>
    <dbReference type="NCBI Taxonomy" id="1902245"/>
    <lineage>
        <taxon>Bacteria</taxon>
        <taxon>Bacillati</taxon>
        <taxon>Actinomycetota</taxon>
        <taxon>Actinomycetes</taxon>
        <taxon>Nakamurellales</taxon>
        <taxon>Nakamurellaceae</taxon>
        <taxon>Nakamurella</taxon>
    </lineage>
</organism>
<dbReference type="KEGG" id="nak:EH165_09470"/>
<keyword evidence="4" id="KW-1185">Reference proteome</keyword>